<evidence type="ECO:0000313" key="2">
    <source>
        <dbReference type="Proteomes" id="UP000824083"/>
    </source>
</evidence>
<name>A0A9D1IH39_9BURK</name>
<comment type="caution">
    <text evidence="1">The sequence shown here is derived from an EMBL/GenBank/DDBJ whole genome shotgun (WGS) entry which is preliminary data.</text>
</comment>
<reference evidence="1" key="1">
    <citation type="submission" date="2020-10" db="EMBL/GenBank/DDBJ databases">
        <authorList>
            <person name="Gilroy R."/>
        </authorList>
    </citation>
    <scope>NUCLEOTIDE SEQUENCE</scope>
    <source>
        <strain evidence="1">7463</strain>
    </source>
</reference>
<organism evidence="1 2">
    <name type="scientific">Candidatus Aphodousia faecigallinarum</name>
    <dbReference type="NCBI Taxonomy" id="2840677"/>
    <lineage>
        <taxon>Bacteria</taxon>
        <taxon>Pseudomonadati</taxon>
        <taxon>Pseudomonadota</taxon>
        <taxon>Betaproteobacteria</taxon>
        <taxon>Burkholderiales</taxon>
        <taxon>Sutterellaceae</taxon>
        <taxon>Sutterellaceae incertae sedis</taxon>
        <taxon>Candidatus Aphodousia</taxon>
    </lineage>
</organism>
<accession>A0A9D1IH39</accession>
<dbReference type="AlphaFoldDB" id="A0A9D1IH39"/>
<dbReference type="EMBL" id="DVMY01000018">
    <property type="protein sequence ID" value="HIU36795.1"/>
    <property type="molecule type" value="Genomic_DNA"/>
</dbReference>
<gene>
    <name evidence="1" type="ORF">IAC56_00730</name>
</gene>
<sequence>MQTDNKEKNEAPTVKLVRFDLADLSVLNELFEVVLYDVVRRSNMVSSGQLKQEEAIAMDKQSAAFLSAVLAGKNEQFISKPYWTGDPLAGYLKLYMKERFEKVGVHENQLSDTRAVLQAAAFEFICDVYSLMKQFAKKQTAEGFQEEAKRLCLMWAERMLGRKESDPIEF</sequence>
<reference evidence="1" key="2">
    <citation type="journal article" date="2021" name="PeerJ">
        <title>Extensive microbial diversity within the chicken gut microbiome revealed by metagenomics and culture.</title>
        <authorList>
            <person name="Gilroy R."/>
            <person name="Ravi A."/>
            <person name="Getino M."/>
            <person name="Pursley I."/>
            <person name="Horton D.L."/>
            <person name="Alikhan N.F."/>
            <person name="Baker D."/>
            <person name="Gharbi K."/>
            <person name="Hall N."/>
            <person name="Watson M."/>
            <person name="Adriaenssens E.M."/>
            <person name="Foster-Nyarko E."/>
            <person name="Jarju S."/>
            <person name="Secka A."/>
            <person name="Antonio M."/>
            <person name="Oren A."/>
            <person name="Chaudhuri R.R."/>
            <person name="La Ragione R."/>
            <person name="Hildebrand F."/>
            <person name="Pallen M.J."/>
        </authorList>
    </citation>
    <scope>NUCLEOTIDE SEQUENCE</scope>
    <source>
        <strain evidence="1">7463</strain>
    </source>
</reference>
<protein>
    <submittedName>
        <fullName evidence="1">Uncharacterized protein</fullName>
    </submittedName>
</protein>
<proteinExistence type="predicted"/>
<evidence type="ECO:0000313" key="1">
    <source>
        <dbReference type="EMBL" id="HIU36795.1"/>
    </source>
</evidence>
<dbReference type="Proteomes" id="UP000824083">
    <property type="component" value="Unassembled WGS sequence"/>
</dbReference>